<dbReference type="STRING" id="915059.NH26_00520"/>
<accession>A0A1S1YV83</accession>
<reference evidence="2 3" key="1">
    <citation type="journal article" date="2012" name="Int. J. Syst. Evol. Microbiol.">
        <title>Flammeovirga pacifica sp. nov., isolated from deep-sea sediment.</title>
        <authorList>
            <person name="Xu H."/>
            <person name="Fu Y."/>
            <person name="Yang N."/>
            <person name="Ding Z."/>
            <person name="Lai Q."/>
            <person name="Zeng R."/>
        </authorList>
    </citation>
    <scope>NUCLEOTIDE SEQUENCE [LARGE SCALE GENOMIC DNA]</scope>
    <source>
        <strain evidence="3">DSM 24597 / LMG 26175 / WPAGA1</strain>
    </source>
</reference>
<evidence type="ECO:0000259" key="1">
    <source>
        <dbReference type="Pfam" id="PF00534"/>
    </source>
</evidence>
<protein>
    <recommendedName>
        <fullName evidence="1">Glycosyl transferase family 1 domain-containing protein</fullName>
    </recommendedName>
</protein>
<name>A0A1S1YV83_FLAPC</name>
<comment type="caution">
    <text evidence="2">The sequence shown here is derived from an EMBL/GenBank/DDBJ whole genome shotgun (WGS) entry which is preliminary data.</text>
</comment>
<dbReference type="RefSeq" id="WP_044224553.1">
    <property type="nucleotide sequence ID" value="NZ_JRYR02000001.1"/>
</dbReference>
<dbReference type="OrthoDB" id="9790710at2"/>
<gene>
    <name evidence="2" type="ORF">NH26_00520</name>
</gene>
<keyword evidence="3" id="KW-1185">Reference proteome</keyword>
<feature type="domain" description="Glycosyl transferase family 1" evidence="1">
    <location>
        <begin position="169"/>
        <end position="305"/>
    </location>
</feature>
<dbReference type="SUPFAM" id="SSF53756">
    <property type="entry name" value="UDP-Glycosyltransferase/glycogen phosphorylase"/>
    <property type="match status" value="1"/>
</dbReference>
<organism evidence="2 3">
    <name type="scientific">Flammeovirga pacifica</name>
    <dbReference type="NCBI Taxonomy" id="915059"/>
    <lineage>
        <taxon>Bacteria</taxon>
        <taxon>Pseudomonadati</taxon>
        <taxon>Bacteroidota</taxon>
        <taxon>Cytophagia</taxon>
        <taxon>Cytophagales</taxon>
        <taxon>Flammeovirgaceae</taxon>
        <taxon>Flammeovirga</taxon>
    </lineage>
</organism>
<evidence type="ECO:0000313" key="2">
    <source>
        <dbReference type="EMBL" id="OHX64934.1"/>
    </source>
</evidence>
<dbReference type="PANTHER" id="PTHR12526">
    <property type="entry name" value="GLYCOSYLTRANSFERASE"/>
    <property type="match status" value="1"/>
</dbReference>
<dbReference type="EMBL" id="JRYR02000001">
    <property type="protein sequence ID" value="OHX64934.1"/>
    <property type="molecule type" value="Genomic_DNA"/>
</dbReference>
<dbReference type="Pfam" id="PF00534">
    <property type="entry name" value="Glycos_transf_1"/>
    <property type="match status" value="1"/>
</dbReference>
<evidence type="ECO:0000313" key="3">
    <source>
        <dbReference type="Proteomes" id="UP000179797"/>
    </source>
</evidence>
<dbReference type="AlphaFoldDB" id="A0A1S1YV83"/>
<sequence>MKILILFTRLTGYWMNGLKKARDFHNIQFDVYRTPPSQDAPFVIKSEEKINIFNVDQLNYDQIINIHYDLIYTAGWNNKSFLKVNKFFKSKQIPTVMGMDNQWFGSIKQKVAEIAAPFYLQKYFSKIWVSGLYQFPYAQRLGFSNNEIVTGLYCADDSIFNQQKTIINKRFVFIGRLVKEKGLDNLIDSFLKISNKCPDWTLEIIGNGPLKDLIPTNHPQIRHIPFIHPNDLQQFLSEGGVFTLPSIYEPWGVVIHEAVLMGMPIISTYESGATTTFVENGYNGFLFNAKDKHKLTNSLLKMIKLSVNDLLLFSKRSLELSKRIESNIWANKIYNLANEK</sequence>
<dbReference type="Proteomes" id="UP000179797">
    <property type="component" value="Unassembled WGS sequence"/>
</dbReference>
<dbReference type="PANTHER" id="PTHR12526:SF630">
    <property type="entry name" value="GLYCOSYLTRANSFERASE"/>
    <property type="match status" value="1"/>
</dbReference>
<proteinExistence type="predicted"/>
<dbReference type="Gene3D" id="3.40.50.2000">
    <property type="entry name" value="Glycogen Phosphorylase B"/>
    <property type="match status" value="2"/>
</dbReference>
<dbReference type="InterPro" id="IPR001296">
    <property type="entry name" value="Glyco_trans_1"/>
</dbReference>